<organism evidence="2 3">
    <name type="scientific">Lophiostoma macrostomum CBS 122681</name>
    <dbReference type="NCBI Taxonomy" id="1314788"/>
    <lineage>
        <taxon>Eukaryota</taxon>
        <taxon>Fungi</taxon>
        <taxon>Dikarya</taxon>
        <taxon>Ascomycota</taxon>
        <taxon>Pezizomycotina</taxon>
        <taxon>Dothideomycetes</taxon>
        <taxon>Pleosporomycetidae</taxon>
        <taxon>Pleosporales</taxon>
        <taxon>Lophiostomataceae</taxon>
        <taxon>Lophiostoma</taxon>
    </lineage>
</organism>
<reference evidence="2" key="1">
    <citation type="journal article" date="2020" name="Stud. Mycol.">
        <title>101 Dothideomycetes genomes: a test case for predicting lifestyles and emergence of pathogens.</title>
        <authorList>
            <person name="Haridas S."/>
            <person name="Albert R."/>
            <person name="Binder M."/>
            <person name="Bloem J."/>
            <person name="Labutti K."/>
            <person name="Salamov A."/>
            <person name="Andreopoulos B."/>
            <person name="Baker S."/>
            <person name="Barry K."/>
            <person name="Bills G."/>
            <person name="Bluhm B."/>
            <person name="Cannon C."/>
            <person name="Castanera R."/>
            <person name="Culley D."/>
            <person name="Daum C."/>
            <person name="Ezra D."/>
            <person name="Gonzalez J."/>
            <person name="Henrissat B."/>
            <person name="Kuo A."/>
            <person name="Liang C."/>
            <person name="Lipzen A."/>
            <person name="Lutzoni F."/>
            <person name="Magnuson J."/>
            <person name="Mondo S."/>
            <person name="Nolan M."/>
            <person name="Ohm R."/>
            <person name="Pangilinan J."/>
            <person name="Park H.-J."/>
            <person name="Ramirez L."/>
            <person name="Alfaro M."/>
            <person name="Sun H."/>
            <person name="Tritt A."/>
            <person name="Yoshinaga Y."/>
            <person name="Zwiers L.-H."/>
            <person name="Turgeon B."/>
            <person name="Goodwin S."/>
            <person name="Spatafora J."/>
            <person name="Crous P."/>
            <person name="Grigoriev I."/>
        </authorList>
    </citation>
    <scope>NUCLEOTIDE SEQUENCE</scope>
    <source>
        <strain evidence="2">CBS 122681</strain>
    </source>
</reference>
<evidence type="ECO:0000256" key="1">
    <source>
        <dbReference type="SAM" id="MobiDB-lite"/>
    </source>
</evidence>
<proteinExistence type="predicted"/>
<feature type="compositionally biased region" description="Polar residues" evidence="1">
    <location>
        <begin position="97"/>
        <end position="106"/>
    </location>
</feature>
<feature type="region of interest" description="Disordered" evidence="1">
    <location>
        <begin position="94"/>
        <end position="136"/>
    </location>
</feature>
<keyword evidence="3" id="KW-1185">Reference proteome</keyword>
<dbReference type="AlphaFoldDB" id="A0A6A6SQK3"/>
<feature type="compositionally biased region" description="Basic and acidic residues" evidence="1">
    <location>
        <begin position="109"/>
        <end position="126"/>
    </location>
</feature>
<evidence type="ECO:0000313" key="3">
    <source>
        <dbReference type="Proteomes" id="UP000799324"/>
    </source>
</evidence>
<gene>
    <name evidence="2" type="ORF">K491DRAFT_732173</name>
</gene>
<sequence>MRTLYEFIIRHMQPFRPDGSRDQTTIPVRTCIKCFNVVDAFNHRLYSVDVGSAAGCHEYIGETCFLEMIRYGEQHCARCGIVWWDVAKLPEEEQKNSSHNVANENSACGRDERHGHRERRCLERKSASASQGSSAGAIEQEDFKYCHHFIRLNQGNATDVHRQSPNRGLNVGYKDRYSTQRESNQIWIQHRSRHSLSYLSSNRTFNVKLLCQWLTCARSLSLMPPSGTLQIPEPTMKHHINNAGTFPIYFKNKLPCRERQLILAHCATLHLLITSPDGDFGADFPGLDSRILEQFLPVNYARQFTDTPNGIFSFPASSLYQPGLWPDTETDPKDRYGRPLTDILDWLSEAFAHKDEKVFIWIPMQLYKLCPILRIFNTLGMLGQSRQIESLIAGILRYRNLKMQEIEAVWKFETASPPPPPVQHNIEIQRGFADPKIMWLFAENLKNNTSQKWRWDVTGEWSQMRREYWVYMARETKLNKLVYGPDLESWVEILEKTADRSAKLERLKDWIDKTSAIFGRTVLHPMSPILSGRHSYVESACAMRSEVCKANRE</sequence>
<accession>A0A6A6SQK3</accession>
<dbReference type="EMBL" id="MU004466">
    <property type="protein sequence ID" value="KAF2650126.1"/>
    <property type="molecule type" value="Genomic_DNA"/>
</dbReference>
<dbReference type="Proteomes" id="UP000799324">
    <property type="component" value="Unassembled WGS sequence"/>
</dbReference>
<protein>
    <submittedName>
        <fullName evidence="2">Uncharacterized protein</fullName>
    </submittedName>
</protein>
<name>A0A6A6SQK3_9PLEO</name>
<feature type="compositionally biased region" description="Low complexity" evidence="1">
    <location>
        <begin position="127"/>
        <end position="136"/>
    </location>
</feature>
<evidence type="ECO:0000313" key="2">
    <source>
        <dbReference type="EMBL" id="KAF2650126.1"/>
    </source>
</evidence>